<dbReference type="GO" id="GO:0003724">
    <property type="term" value="F:RNA helicase activity"/>
    <property type="evidence" value="ECO:0007669"/>
    <property type="project" value="UniProtKB-EC"/>
</dbReference>
<name>A0A815QTV9_9BILA</name>
<dbReference type="InterPro" id="IPR057479">
    <property type="entry name" value="PRP28/DDX23-like_helical"/>
</dbReference>
<dbReference type="EMBL" id="CAJNOQ010020381">
    <property type="protein sequence ID" value="CAF1467684.1"/>
    <property type="molecule type" value="Genomic_DNA"/>
</dbReference>
<gene>
    <name evidence="4" type="ORF">GPM918_LOCUS35339</name>
    <name evidence="5" type="ORF">SRO942_LOCUS36058</name>
</gene>
<feature type="compositionally biased region" description="Low complexity" evidence="2">
    <location>
        <begin position="240"/>
        <end position="252"/>
    </location>
</feature>
<dbReference type="Proteomes" id="UP000681722">
    <property type="component" value="Unassembled WGS sequence"/>
</dbReference>
<evidence type="ECO:0000256" key="1">
    <source>
        <dbReference type="ARBA" id="ARBA00047984"/>
    </source>
</evidence>
<evidence type="ECO:0000256" key="2">
    <source>
        <dbReference type="SAM" id="MobiDB-lite"/>
    </source>
</evidence>
<comment type="caution">
    <text evidence="4">The sequence shown here is derived from an EMBL/GenBank/DDBJ whole genome shotgun (WGS) entry which is preliminary data.</text>
</comment>
<proteinExistence type="predicted"/>
<feature type="compositionally biased region" description="Low complexity" evidence="2">
    <location>
        <begin position="70"/>
        <end position="79"/>
    </location>
</feature>
<feature type="domain" description="PRP28/DDX23-like helical" evidence="3">
    <location>
        <begin position="286"/>
        <end position="350"/>
    </location>
</feature>
<reference evidence="4" key="1">
    <citation type="submission" date="2021-02" db="EMBL/GenBank/DDBJ databases">
        <authorList>
            <person name="Nowell W R."/>
        </authorList>
    </citation>
    <scope>NUCLEOTIDE SEQUENCE</scope>
</reference>
<dbReference type="OrthoDB" id="196131at2759"/>
<organism evidence="4 6">
    <name type="scientific">Didymodactylos carnosus</name>
    <dbReference type="NCBI Taxonomy" id="1234261"/>
    <lineage>
        <taxon>Eukaryota</taxon>
        <taxon>Metazoa</taxon>
        <taxon>Spiralia</taxon>
        <taxon>Gnathifera</taxon>
        <taxon>Rotifera</taxon>
        <taxon>Eurotatoria</taxon>
        <taxon>Bdelloidea</taxon>
        <taxon>Philodinida</taxon>
        <taxon>Philodinidae</taxon>
        <taxon>Didymodactylos</taxon>
    </lineage>
</organism>
<feature type="compositionally biased region" description="Basic and acidic residues" evidence="2">
    <location>
        <begin position="149"/>
        <end position="178"/>
    </location>
</feature>
<feature type="region of interest" description="Disordered" evidence="2">
    <location>
        <begin position="132"/>
        <end position="261"/>
    </location>
</feature>
<dbReference type="Pfam" id="PF25430">
    <property type="entry name" value="DDX23"/>
    <property type="match status" value="1"/>
</dbReference>
<accession>A0A815QTV9</accession>
<evidence type="ECO:0000259" key="3">
    <source>
        <dbReference type="Pfam" id="PF25430"/>
    </source>
</evidence>
<feature type="compositionally biased region" description="Basic and acidic residues" evidence="2">
    <location>
        <begin position="38"/>
        <end position="48"/>
    </location>
</feature>
<keyword evidence="6" id="KW-1185">Reference proteome</keyword>
<feature type="compositionally biased region" description="Basic and acidic residues" evidence="2">
    <location>
        <begin position="187"/>
        <end position="229"/>
    </location>
</feature>
<feature type="region of interest" description="Disordered" evidence="2">
    <location>
        <begin position="1"/>
        <end position="117"/>
    </location>
</feature>
<feature type="compositionally biased region" description="Basic residues" evidence="2">
    <location>
        <begin position="51"/>
        <end position="69"/>
    </location>
</feature>
<sequence length="351" mass="41292">MCMSETNIKFSKEYDTKKRGRSPSPISDRAQQTRNHRSIGETDKDRSKPSLSHRSHYHSSAKSRTRSTARSRSPSPDSSLTRKRKIENETTKRPVEKQQESNGTAEFKVPAAVKRVPLSLEEMVERNRKEQEAIAKDNFTQHAAKPKFLTKEERQAEAMKRRQEEVDKIRKHNDDLRRNSQNFINKIETDRHDAEIRQRDRERERNAQRHQEREGAEPDRERNDRDKGRRGGGGDSDNHTSSSMSSSTSVSTKEVDRNREEEAVKERYLGIVKKKRKIRRLNDRKFVFDWDVAENTAVDYNPIYKEKHQMQFFGRGQIAGIDIKHQKRQQSMFYGELLNIRRTQAEKDREV</sequence>
<feature type="compositionally biased region" description="Basic and acidic residues" evidence="2">
    <location>
        <begin position="86"/>
        <end position="99"/>
    </location>
</feature>
<dbReference type="AlphaFoldDB" id="A0A815QTV9"/>
<comment type="catalytic activity">
    <reaction evidence="1">
        <text>ATP + H2O = ADP + phosphate + H(+)</text>
        <dbReference type="Rhea" id="RHEA:13065"/>
        <dbReference type="ChEBI" id="CHEBI:15377"/>
        <dbReference type="ChEBI" id="CHEBI:15378"/>
        <dbReference type="ChEBI" id="CHEBI:30616"/>
        <dbReference type="ChEBI" id="CHEBI:43474"/>
        <dbReference type="ChEBI" id="CHEBI:456216"/>
        <dbReference type="EC" id="3.6.4.13"/>
    </reaction>
</comment>
<evidence type="ECO:0000313" key="5">
    <source>
        <dbReference type="EMBL" id="CAF4336386.1"/>
    </source>
</evidence>
<dbReference type="EMBL" id="CAJOBC010085847">
    <property type="protein sequence ID" value="CAF4336386.1"/>
    <property type="molecule type" value="Genomic_DNA"/>
</dbReference>
<protein>
    <recommendedName>
        <fullName evidence="3">PRP28/DDX23-like helical domain-containing protein</fullName>
    </recommendedName>
</protein>
<dbReference type="Proteomes" id="UP000663829">
    <property type="component" value="Unassembled WGS sequence"/>
</dbReference>
<evidence type="ECO:0000313" key="4">
    <source>
        <dbReference type="EMBL" id="CAF1467684.1"/>
    </source>
</evidence>
<evidence type="ECO:0000313" key="6">
    <source>
        <dbReference type="Proteomes" id="UP000663829"/>
    </source>
</evidence>